<gene>
    <name evidence="9 11" type="primary">secF</name>
    <name evidence="11" type="ORF">NMQ00_10615</name>
</gene>
<dbReference type="NCBIfam" id="TIGR00916">
    <property type="entry name" value="2A0604s01"/>
    <property type="match status" value="1"/>
</dbReference>
<feature type="transmembrane region" description="Helical" evidence="9">
    <location>
        <begin position="242"/>
        <end position="260"/>
    </location>
</feature>
<feature type="transmembrane region" description="Helical" evidence="9">
    <location>
        <begin position="266"/>
        <end position="292"/>
    </location>
</feature>
<evidence type="ECO:0000256" key="2">
    <source>
        <dbReference type="ARBA" id="ARBA00022448"/>
    </source>
</evidence>
<comment type="subcellular location">
    <subcellularLocation>
        <location evidence="1 9">Cell membrane</location>
        <topology evidence="1 9">Multi-pass membrane protein</topology>
    </subcellularLocation>
</comment>
<feature type="transmembrane region" description="Helical" evidence="9">
    <location>
        <begin position="132"/>
        <end position="149"/>
    </location>
</feature>
<dbReference type="HAMAP" id="MF_01464_B">
    <property type="entry name" value="SecF_B"/>
    <property type="match status" value="1"/>
</dbReference>
<keyword evidence="5 9" id="KW-0653">Protein transport</keyword>
<protein>
    <recommendedName>
        <fullName evidence="9">Protein-export membrane protein SecF</fullName>
    </recommendedName>
</protein>
<dbReference type="EMBL" id="CP101462">
    <property type="protein sequence ID" value="UTT42011.1"/>
    <property type="molecule type" value="Genomic_DNA"/>
</dbReference>
<evidence type="ECO:0000256" key="9">
    <source>
        <dbReference type="HAMAP-Rule" id="MF_01464"/>
    </source>
</evidence>
<dbReference type="Proteomes" id="UP001060325">
    <property type="component" value="Chromosome"/>
</dbReference>
<comment type="caution">
    <text evidence="9">Lacks conserved residue(s) required for the propagation of feature annotation.</text>
</comment>
<dbReference type="InterPro" id="IPR055344">
    <property type="entry name" value="SecD_SecF_C_bact"/>
</dbReference>
<keyword evidence="4 9" id="KW-0812">Transmembrane</keyword>
<evidence type="ECO:0000259" key="10">
    <source>
        <dbReference type="Pfam" id="PF02355"/>
    </source>
</evidence>
<keyword evidence="7 9" id="KW-0811">Translocation</keyword>
<dbReference type="PANTHER" id="PTHR30081:SF8">
    <property type="entry name" value="PROTEIN TRANSLOCASE SUBUNIT SECF"/>
    <property type="match status" value="1"/>
</dbReference>
<dbReference type="Gene3D" id="1.20.1640.10">
    <property type="entry name" value="Multidrug efflux transporter AcrB transmembrane domain"/>
    <property type="match status" value="1"/>
</dbReference>
<keyword evidence="3 9" id="KW-1003">Cell membrane</keyword>
<sequence>MNFKLTELNYVKHMRTMFIISCAIVIIGLGILFFRGLNLGIDFASGTRVEVLTESQVSQEELAAAFEEAGVDEDISSVQYAEGGTLANVTFVGQLAQDEVASVKTVFTETFGNDPNISTVSAEVGRDIARNAIYAVALASLGIILYITFRFQFSYAVATVVAMLHDAFFMIVAFSIFGIEVNLYFVAAILTIIGYSVNDTIVTFDRVRENIQAYEKERKIKSMDVYRDIVNTSIQETIVRSVNTVITVLLTVIALYVFGAESIRGFSIALLIGLVMGMYSSIFIASYLWMLLKGMSLNKKKETAPEV</sequence>
<dbReference type="SUPFAM" id="SSF82866">
    <property type="entry name" value="Multidrug efflux transporter AcrB transmembrane domain"/>
    <property type="match status" value="1"/>
</dbReference>
<dbReference type="Pfam" id="PF02355">
    <property type="entry name" value="SecD_SecF_C"/>
    <property type="match status" value="1"/>
</dbReference>
<evidence type="ECO:0000256" key="7">
    <source>
        <dbReference type="ARBA" id="ARBA00023010"/>
    </source>
</evidence>
<evidence type="ECO:0000256" key="1">
    <source>
        <dbReference type="ARBA" id="ARBA00004651"/>
    </source>
</evidence>
<dbReference type="InterPro" id="IPR022813">
    <property type="entry name" value="SecD/SecF_arch_bac"/>
</dbReference>
<dbReference type="InterPro" id="IPR005665">
    <property type="entry name" value="SecF_bac"/>
</dbReference>
<feature type="transmembrane region" description="Helical" evidence="9">
    <location>
        <begin position="16"/>
        <end position="34"/>
    </location>
</feature>
<keyword evidence="6 9" id="KW-1133">Transmembrane helix</keyword>
<evidence type="ECO:0000256" key="8">
    <source>
        <dbReference type="ARBA" id="ARBA00023136"/>
    </source>
</evidence>
<evidence type="ECO:0000256" key="6">
    <source>
        <dbReference type="ARBA" id="ARBA00022989"/>
    </source>
</evidence>
<keyword evidence="2 9" id="KW-0813">Transport</keyword>
<dbReference type="PANTHER" id="PTHR30081">
    <property type="entry name" value="PROTEIN-EXPORT MEMBRANE PROTEIN SEC"/>
    <property type="match status" value="1"/>
</dbReference>
<proteinExistence type="inferred from homology"/>
<evidence type="ECO:0000256" key="4">
    <source>
        <dbReference type="ARBA" id="ARBA00022692"/>
    </source>
</evidence>
<feature type="domain" description="Protein export membrane protein SecD/SecF C-terminal" evidence="10">
    <location>
        <begin position="113"/>
        <end position="293"/>
    </location>
</feature>
<dbReference type="Pfam" id="PF07549">
    <property type="entry name" value="Sec_GG"/>
    <property type="match status" value="1"/>
</dbReference>
<dbReference type="InterPro" id="IPR022646">
    <property type="entry name" value="SecD/SecF_CS"/>
</dbReference>
<organism evidence="11 12">
    <name type="scientific">Exiguobacterium aurantiacum</name>
    <dbReference type="NCBI Taxonomy" id="33987"/>
    <lineage>
        <taxon>Bacteria</taxon>
        <taxon>Bacillati</taxon>
        <taxon>Bacillota</taxon>
        <taxon>Bacilli</taxon>
        <taxon>Bacillales</taxon>
        <taxon>Bacillales Family XII. Incertae Sedis</taxon>
        <taxon>Exiguobacterium</taxon>
    </lineage>
</organism>
<keyword evidence="8 9" id="KW-0472">Membrane</keyword>
<evidence type="ECO:0000256" key="3">
    <source>
        <dbReference type="ARBA" id="ARBA00022475"/>
    </source>
</evidence>
<keyword evidence="12" id="KW-1185">Reference proteome</keyword>
<accession>A0ABY5FKF2</accession>
<name>A0ABY5FKF2_9BACL</name>
<dbReference type="InterPro" id="IPR022645">
    <property type="entry name" value="SecD/SecF_bac"/>
</dbReference>
<comment type="similarity">
    <text evidence="9">Belongs to the SecD/SecF family. SecF subfamily.</text>
</comment>
<dbReference type="InterPro" id="IPR048634">
    <property type="entry name" value="SecD_SecF_C"/>
</dbReference>
<reference evidence="11" key="1">
    <citation type="submission" date="2022-07" db="EMBL/GenBank/DDBJ databases">
        <title>Complete genome of CX2.</title>
        <authorList>
            <person name="Cao G."/>
        </authorList>
    </citation>
    <scope>NUCLEOTIDE SEQUENCE</scope>
    <source>
        <strain evidence="11">CX2</strain>
    </source>
</reference>
<evidence type="ECO:0000313" key="12">
    <source>
        <dbReference type="Proteomes" id="UP001060325"/>
    </source>
</evidence>
<comment type="subunit">
    <text evidence="9">Forms a complex with SecD. Part of the essential Sec protein translocation apparatus which comprises SecA, SecYEG and auxiliary proteins SecDF. Other proteins may also be involved.</text>
</comment>
<comment type="function">
    <text evidence="9">Part of the Sec protein translocase complex. Interacts with the SecYEG preprotein conducting channel. SecDF uses the proton motive force (PMF) to complete protein translocation after the ATP-dependent function of SecA.</text>
</comment>
<evidence type="ECO:0000313" key="11">
    <source>
        <dbReference type="EMBL" id="UTT42011.1"/>
    </source>
</evidence>
<dbReference type="PRINTS" id="PR01755">
    <property type="entry name" value="SECFTRNLCASE"/>
</dbReference>
<dbReference type="NCBIfam" id="TIGR00966">
    <property type="entry name" value="transloc_SecF"/>
    <property type="match status" value="1"/>
</dbReference>
<evidence type="ECO:0000256" key="5">
    <source>
        <dbReference type="ARBA" id="ARBA00022927"/>
    </source>
</evidence>